<dbReference type="InterPro" id="IPR036051">
    <property type="entry name" value="KRAB_dom_sf"/>
</dbReference>
<keyword evidence="4" id="KW-1185">Reference proteome</keyword>
<evidence type="ECO:0000313" key="3">
    <source>
        <dbReference type="Ensembl" id="ENSMCSP00000016522.1"/>
    </source>
</evidence>
<evidence type="ECO:0000259" key="2">
    <source>
        <dbReference type="PROSITE" id="PS50805"/>
    </source>
</evidence>
<dbReference type="Proteomes" id="UP000694560">
    <property type="component" value="Unplaced"/>
</dbReference>
<accession>A0A8C5UAJ0</accession>
<dbReference type="OrthoDB" id="9892686at2759"/>
<organism evidence="3 4">
    <name type="scientific">Malurus cyaneus samueli</name>
    <dbReference type="NCBI Taxonomy" id="2593467"/>
    <lineage>
        <taxon>Eukaryota</taxon>
        <taxon>Metazoa</taxon>
        <taxon>Chordata</taxon>
        <taxon>Craniata</taxon>
        <taxon>Vertebrata</taxon>
        <taxon>Euteleostomi</taxon>
        <taxon>Archelosauria</taxon>
        <taxon>Archosauria</taxon>
        <taxon>Dinosauria</taxon>
        <taxon>Saurischia</taxon>
        <taxon>Theropoda</taxon>
        <taxon>Coelurosauria</taxon>
        <taxon>Aves</taxon>
        <taxon>Neognathae</taxon>
        <taxon>Neoaves</taxon>
        <taxon>Telluraves</taxon>
        <taxon>Australaves</taxon>
        <taxon>Passeriformes</taxon>
        <taxon>Meliphagoidea</taxon>
        <taxon>Maluridae</taxon>
        <taxon>Malurus</taxon>
    </lineage>
</organism>
<protein>
    <recommendedName>
        <fullName evidence="2">KRAB domain-containing protein</fullName>
    </recommendedName>
</protein>
<dbReference type="PROSITE" id="PS50805">
    <property type="entry name" value="KRAB"/>
    <property type="match status" value="1"/>
</dbReference>
<dbReference type="Pfam" id="PF01352">
    <property type="entry name" value="KRAB"/>
    <property type="match status" value="1"/>
</dbReference>
<feature type="domain" description="KRAB" evidence="2">
    <location>
        <begin position="10"/>
        <end position="85"/>
    </location>
</feature>
<reference evidence="3" key="2">
    <citation type="submission" date="2025-09" db="UniProtKB">
        <authorList>
            <consortium name="Ensembl"/>
        </authorList>
    </citation>
    <scope>IDENTIFICATION</scope>
</reference>
<dbReference type="AlphaFoldDB" id="A0A8C5UAJ0"/>
<feature type="region of interest" description="Disordered" evidence="1">
    <location>
        <begin position="63"/>
        <end position="85"/>
    </location>
</feature>
<dbReference type="CDD" id="cd07765">
    <property type="entry name" value="KRAB_A-box"/>
    <property type="match status" value="1"/>
</dbReference>
<sequence length="85" mass="9369">GATSGGLWEVTFDEVAVYFSPEEWAELAPWQRALHREVMGDNYDLGPLSHTDPNCKLTHVKEEPREGVPCARGHSGSPDTTDTSE</sequence>
<dbReference type="InterPro" id="IPR001909">
    <property type="entry name" value="KRAB"/>
</dbReference>
<dbReference type="PANTHER" id="PTHR23232">
    <property type="entry name" value="KRAB DOMAIN C2H2 ZINC FINGER"/>
    <property type="match status" value="1"/>
</dbReference>
<dbReference type="GO" id="GO:0006355">
    <property type="term" value="P:regulation of DNA-templated transcription"/>
    <property type="evidence" value="ECO:0007669"/>
    <property type="project" value="InterPro"/>
</dbReference>
<proteinExistence type="predicted"/>
<dbReference type="SUPFAM" id="SSF109640">
    <property type="entry name" value="KRAB domain (Kruppel-associated box)"/>
    <property type="match status" value="1"/>
</dbReference>
<evidence type="ECO:0000256" key="1">
    <source>
        <dbReference type="SAM" id="MobiDB-lite"/>
    </source>
</evidence>
<dbReference type="PANTHER" id="PTHR23232:SF133">
    <property type="entry name" value="RIKEN CDNA 1700020N01 GENE"/>
    <property type="match status" value="1"/>
</dbReference>
<dbReference type="SMART" id="SM00349">
    <property type="entry name" value="KRAB"/>
    <property type="match status" value="1"/>
</dbReference>
<name>A0A8C5UAJ0_9PASS</name>
<evidence type="ECO:0000313" key="4">
    <source>
        <dbReference type="Proteomes" id="UP000694560"/>
    </source>
</evidence>
<reference evidence="3" key="1">
    <citation type="submission" date="2025-08" db="UniProtKB">
        <authorList>
            <consortium name="Ensembl"/>
        </authorList>
    </citation>
    <scope>IDENTIFICATION</scope>
</reference>
<dbReference type="Gene3D" id="6.10.140.140">
    <property type="match status" value="1"/>
</dbReference>
<dbReference type="Ensembl" id="ENSMCST00000016942.1">
    <property type="protein sequence ID" value="ENSMCSP00000016522.1"/>
    <property type="gene ID" value="ENSMCSG00000011628.1"/>
</dbReference>
<dbReference type="InterPro" id="IPR050169">
    <property type="entry name" value="Krueppel_C2H2_ZnF"/>
</dbReference>